<dbReference type="EMBL" id="JARKHS020023171">
    <property type="protein sequence ID" value="KAK8769041.1"/>
    <property type="molecule type" value="Genomic_DNA"/>
</dbReference>
<protein>
    <submittedName>
        <fullName evidence="2">Uncharacterized protein</fullName>
    </submittedName>
</protein>
<name>A0AAQ4E2V6_AMBAM</name>
<gene>
    <name evidence="2" type="ORF">V5799_014494</name>
</gene>
<dbReference type="Proteomes" id="UP001321473">
    <property type="component" value="Unassembled WGS sequence"/>
</dbReference>
<evidence type="ECO:0000313" key="3">
    <source>
        <dbReference type="Proteomes" id="UP001321473"/>
    </source>
</evidence>
<sequence>MMPGSVPSPPAQFRDNELFIRGICQTQAVTSSDLLISNETATRSEGTAPGLDRLPQPLFLRLVLRATIVLAEKTGHRITSAAQKSSKEARAAHRDDNKWQQAAEEFNE</sequence>
<proteinExistence type="predicted"/>
<reference evidence="2 3" key="1">
    <citation type="journal article" date="2023" name="Arcadia Sci">
        <title>De novo assembly of a long-read Amblyomma americanum tick genome.</title>
        <authorList>
            <person name="Chou S."/>
            <person name="Poskanzer K.E."/>
            <person name="Rollins M."/>
            <person name="Thuy-Boun P.S."/>
        </authorList>
    </citation>
    <scope>NUCLEOTIDE SEQUENCE [LARGE SCALE GENOMIC DNA]</scope>
    <source>
        <strain evidence="2">F_SG_1</strain>
        <tissue evidence="2">Salivary glands</tissue>
    </source>
</reference>
<keyword evidence="3" id="KW-1185">Reference proteome</keyword>
<accession>A0AAQ4E2V6</accession>
<organism evidence="2 3">
    <name type="scientific">Amblyomma americanum</name>
    <name type="common">Lone star tick</name>
    <dbReference type="NCBI Taxonomy" id="6943"/>
    <lineage>
        <taxon>Eukaryota</taxon>
        <taxon>Metazoa</taxon>
        <taxon>Ecdysozoa</taxon>
        <taxon>Arthropoda</taxon>
        <taxon>Chelicerata</taxon>
        <taxon>Arachnida</taxon>
        <taxon>Acari</taxon>
        <taxon>Parasitiformes</taxon>
        <taxon>Ixodida</taxon>
        <taxon>Ixodoidea</taxon>
        <taxon>Ixodidae</taxon>
        <taxon>Amblyomminae</taxon>
        <taxon>Amblyomma</taxon>
    </lineage>
</organism>
<feature type="region of interest" description="Disordered" evidence="1">
    <location>
        <begin position="79"/>
        <end position="108"/>
    </location>
</feature>
<feature type="compositionally biased region" description="Basic and acidic residues" evidence="1">
    <location>
        <begin position="85"/>
        <end position="98"/>
    </location>
</feature>
<dbReference type="AlphaFoldDB" id="A0AAQ4E2V6"/>
<evidence type="ECO:0000256" key="1">
    <source>
        <dbReference type="SAM" id="MobiDB-lite"/>
    </source>
</evidence>
<evidence type="ECO:0000313" key="2">
    <source>
        <dbReference type="EMBL" id="KAK8769041.1"/>
    </source>
</evidence>
<comment type="caution">
    <text evidence="2">The sequence shown here is derived from an EMBL/GenBank/DDBJ whole genome shotgun (WGS) entry which is preliminary data.</text>
</comment>